<dbReference type="SUPFAM" id="SSF46689">
    <property type="entry name" value="Homeodomain-like"/>
    <property type="match status" value="1"/>
</dbReference>
<dbReference type="SUPFAM" id="SSF48498">
    <property type="entry name" value="Tetracyclin repressor-like, C-terminal domain"/>
    <property type="match status" value="1"/>
</dbReference>
<gene>
    <name evidence="4" type="ORF">B5E91_09615</name>
</gene>
<protein>
    <recommendedName>
        <fullName evidence="3">HTH tetR-type domain-containing protein</fullName>
    </recommendedName>
</protein>
<dbReference type="InterPro" id="IPR001647">
    <property type="entry name" value="HTH_TetR"/>
</dbReference>
<dbReference type="GO" id="GO:0006355">
    <property type="term" value="P:regulation of DNA-templated transcription"/>
    <property type="evidence" value="ECO:0007669"/>
    <property type="project" value="UniProtKB-ARBA"/>
</dbReference>
<evidence type="ECO:0000313" key="4">
    <source>
        <dbReference type="EMBL" id="OUQ04634.1"/>
    </source>
</evidence>
<dbReference type="InterPro" id="IPR050109">
    <property type="entry name" value="HTH-type_TetR-like_transc_reg"/>
</dbReference>
<dbReference type="PANTHER" id="PTHR30328:SF54">
    <property type="entry name" value="HTH-TYPE TRANSCRIPTIONAL REPRESSOR SCO4008"/>
    <property type="match status" value="1"/>
</dbReference>
<dbReference type="AlphaFoldDB" id="A0A1Y4QH88"/>
<evidence type="ECO:0000313" key="5">
    <source>
        <dbReference type="Proteomes" id="UP000196258"/>
    </source>
</evidence>
<feature type="domain" description="HTH tetR-type" evidence="3">
    <location>
        <begin position="1"/>
        <end position="37"/>
    </location>
</feature>
<dbReference type="InterPro" id="IPR036271">
    <property type="entry name" value="Tet_transcr_reg_TetR-rel_C_sf"/>
</dbReference>
<keyword evidence="1 2" id="KW-0238">DNA-binding</keyword>
<dbReference type="PANTHER" id="PTHR30328">
    <property type="entry name" value="TRANSCRIPTIONAL REPRESSOR"/>
    <property type="match status" value="1"/>
</dbReference>
<dbReference type="Proteomes" id="UP000196258">
    <property type="component" value="Unassembled WGS sequence"/>
</dbReference>
<dbReference type="PROSITE" id="PS50977">
    <property type="entry name" value="HTH_TETR_2"/>
    <property type="match status" value="1"/>
</dbReference>
<comment type="caution">
    <text evidence="2">Lacks conserved residue(s) required for the propagation of feature annotation.</text>
</comment>
<evidence type="ECO:0000259" key="3">
    <source>
        <dbReference type="PROSITE" id="PS50977"/>
    </source>
</evidence>
<reference evidence="5" key="1">
    <citation type="submission" date="2017-04" db="EMBL/GenBank/DDBJ databases">
        <title>Function of individual gut microbiota members based on whole genome sequencing of pure cultures obtained from chicken caecum.</title>
        <authorList>
            <person name="Medvecky M."/>
            <person name="Cejkova D."/>
            <person name="Polansky O."/>
            <person name="Karasova D."/>
            <person name="Kubasova T."/>
            <person name="Cizek A."/>
            <person name="Rychlik I."/>
        </authorList>
    </citation>
    <scope>NUCLEOTIDE SEQUENCE [LARGE SCALE GENOMIC DNA]</scope>
    <source>
        <strain evidence="5">An149</strain>
    </source>
</reference>
<evidence type="ECO:0000256" key="2">
    <source>
        <dbReference type="PROSITE-ProRule" id="PRU00335"/>
    </source>
</evidence>
<dbReference type="Pfam" id="PF00440">
    <property type="entry name" value="TetR_N"/>
    <property type="match status" value="1"/>
</dbReference>
<dbReference type="EMBL" id="NFLB01000010">
    <property type="protein sequence ID" value="OUQ04634.1"/>
    <property type="molecule type" value="Genomic_DNA"/>
</dbReference>
<accession>A0A1Y4QH88</accession>
<dbReference type="InterPro" id="IPR009057">
    <property type="entry name" value="Homeodomain-like_sf"/>
</dbReference>
<name>A0A1Y4QH88_9FIRM</name>
<sequence>MNNICKNAAISKGIIYHYFKDKDELYLACIQECYRALYDFYLKDGKTFLLNGDVQLLMEMRMNFFKNYPVYRGLFFQALLNTPQRLKKEVEDLKESIKQLHFEIYLNYLKKLKLRDNITIEQSIKYLDIMQNAYNDYFRKQIESNLDFETLIDEHEKLIPKWIDLMMYGIAKEEIE</sequence>
<dbReference type="Gene3D" id="1.10.357.10">
    <property type="entry name" value="Tetracycline Repressor, domain 2"/>
    <property type="match status" value="1"/>
</dbReference>
<evidence type="ECO:0000256" key="1">
    <source>
        <dbReference type="ARBA" id="ARBA00023125"/>
    </source>
</evidence>
<organism evidence="4 5">
    <name type="scientific">Thomasclavelia spiroformis</name>
    <dbReference type="NCBI Taxonomy" id="29348"/>
    <lineage>
        <taxon>Bacteria</taxon>
        <taxon>Bacillati</taxon>
        <taxon>Bacillota</taxon>
        <taxon>Erysipelotrichia</taxon>
        <taxon>Erysipelotrichales</taxon>
        <taxon>Coprobacillaceae</taxon>
        <taxon>Thomasclavelia</taxon>
    </lineage>
</organism>
<comment type="caution">
    <text evidence="4">The sequence shown here is derived from an EMBL/GenBank/DDBJ whole genome shotgun (WGS) entry which is preliminary data.</text>
</comment>
<dbReference type="GO" id="GO:0003677">
    <property type="term" value="F:DNA binding"/>
    <property type="evidence" value="ECO:0007669"/>
    <property type="project" value="UniProtKB-UniRule"/>
</dbReference>
<dbReference type="Gene3D" id="1.10.10.60">
    <property type="entry name" value="Homeodomain-like"/>
    <property type="match status" value="1"/>
</dbReference>
<proteinExistence type="predicted"/>